<dbReference type="EMBL" id="GBXM01063723">
    <property type="protein sequence ID" value="JAH44854.1"/>
    <property type="molecule type" value="Transcribed_RNA"/>
</dbReference>
<dbReference type="AlphaFoldDB" id="A0A0E9SU24"/>
<proteinExistence type="predicted"/>
<evidence type="ECO:0000313" key="1">
    <source>
        <dbReference type="EMBL" id="JAH44854.1"/>
    </source>
</evidence>
<protein>
    <submittedName>
        <fullName evidence="1">Uncharacterized protein</fullName>
    </submittedName>
</protein>
<reference evidence="1" key="1">
    <citation type="submission" date="2014-11" db="EMBL/GenBank/DDBJ databases">
        <authorList>
            <person name="Amaro Gonzalez C."/>
        </authorList>
    </citation>
    <scope>NUCLEOTIDE SEQUENCE</scope>
</reference>
<reference evidence="1" key="2">
    <citation type="journal article" date="2015" name="Fish Shellfish Immunol.">
        <title>Early steps in the European eel (Anguilla anguilla)-Vibrio vulnificus interaction in the gills: Role of the RtxA13 toxin.</title>
        <authorList>
            <person name="Callol A."/>
            <person name="Pajuelo D."/>
            <person name="Ebbesson L."/>
            <person name="Teles M."/>
            <person name="MacKenzie S."/>
            <person name="Amaro C."/>
        </authorList>
    </citation>
    <scope>NUCLEOTIDE SEQUENCE</scope>
</reference>
<accession>A0A0E9SU24</accession>
<sequence>MLRDAPQYLSGQLSVRTHNAPLSSCLLALRK</sequence>
<organism evidence="1">
    <name type="scientific">Anguilla anguilla</name>
    <name type="common">European freshwater eel</name>
    <name type="synonym">Muraena anguilla</name>
    <dbReference type="NCBI Taxonomy" id="7936"/>
    <lineage>
        <taxon>Eukaryota</taxon>
        <taxon>Metazoa</taxon>
        <taxon>Chordata</taxon>
        <taxon>Craniata</taxon>
        <taxon>Vertebrata</taxon>
        <taxon>Euteleostomi</taxon>
        <taxon>Actinopterygii</taxon>
        <taxon>Neopterygii</taxon>
        <taxon>Teleostei</taxon>
        <taxon>Anguilliformes</taxon>
        <taxon>Anguillidae</taxon>
        <taxon>Anguilla</taxon>
    </lineage>
</organism>
<name>A0A0E9SU24_ANGAN</name>